<feature type="transmembrane region" description="Helical" evidence="1">
    <location>
        <begin position="79"/>
        <end position="97"/>
    </location>
</feature>
<sequence>MKLFSNIVSILFHPLLMVTYGIVLALTCTFLSVYPLPMKLWIIGGTFVSTALMPGAFIYMLIRNGAAGDMELSDRKERALPYLIFIASIVACVFFLYKMLMPFWLLAMLIGVCVALLVALCVNFAWKISAHAIGVGGLLGGIMGVARLHMINPYWAFIVVLVIAGLLGTSRIFLKRHTPMQVYAGFCLGFICTFVSSLMSYYYLLFI</sequence>
<dbReference type="InterPro" id="IPR000326">
    <property type="entry name" value="PAP2/HPO"/>
</dbReference>
<feature type="transmembrane region" description="Helical" evidence="1">
    <location>
        <begin position="103"/>
        <end position="122"/>
    </location>
</feature>
<comment type="caution">
    <text evidence="3">The sequence shown here is derived from an EMBL/GenBank/DDBJ whole genome shotgun (WGS) entry which is preliminary data.</text>
</comment>
<keyword evidence="1" id="KW-0472">Membrane</keyword>
<keyword evidence="1" id="KW-0812">Transmembrane</keyword>
<dbReference type="EMBL" id="DXEN01000049">
    <property type="protein sequence ID" value="HIX86213.1"/>
    <property type="molecule type" value="Genomic_DNA"/>
</dbReference>
<feature type="transmembrane region" description="Helical" evidence="1">
    <location>
        <begin position="12"/>
        <end position="34"/>
    </location>
</feature>
<evidence type="ECO:0000256" key="1">
    <source>
        <dbReference type="SAM" id="Phobius"/>
    </source>
</evidence>
<dbReference type="Gene3D" id="1.20.144.10">
    <property type="entry name" value="Phosphatidic acid phosphatase type 2/haloperoxidase"/>
    <property type="match status" value="1"/>
</dbReference>
<feature type="transmembrane region" description="Helical" evidence="1">
    <location>
        <begin position="40"/>
        <end position="59"/>
    </location>
</feature>
<dbReference type="AlphaFoldDB" id="A0A9D1XRJ6"/>
<proteinExistence type="predicted"/>
<feature type="transmembrane region" description="Helical" evidence="1">
    <location>
        <begin position="154"/>
        <end position="174"/>
    </location>
</feature>
<keyword evidence="1" id="KW-1133">Transmembrane helix</keyword>
<evidence type="ECO:0000313" key="3">
    <source>
        <dbReference type="EMBL" id="HIX86213.1"/>
    </source>
</evidence>
<protein>
    <recommendedName>
        <fullName evidence="2">Phosphatidic acid phosphatase type 2/haloperoxidase domain-containing protein</fullName>
    </recommendedName>
</protein>
<evidence type="ECO:0000313" key="4">
    <source>
        <dbReference type="Proteomes" id="UP000823847"/>
    </source>
</evidence>
<feature type="domain" description="Phosphatidic acid phosphatase type 2/haloperoxidase" evidence="2">
    <location>
        <begin position="129"/>
        <end position="201"/>
    </location>
</feature>
<accession>A0A9D1XRJ6</accession>
<gene>
    <name evidence="3" type="ORF">H9848_06355</name>
</gene>
<reference evidence="3" key="1">
    <citation type="journal article" date="2021" name="PeerJ">
        <title>Extensive microbial diversity within the chicken gut microbiome revealed by metagenomics and culture.</title>
        <authorList>
            <person name="Gilroy R."/>
            <person name="Ravi A."/>
            <person name="Getino M."/>
            <person name="Pursley I."/>
            <person name="Horton D.L."/>
            <person name="Alikhan N.F."/>
            <person name="Baker D."/>
            <person name="Gharbi K."/>
            <person name="Hall N."/>
            <person name="Watson M."/>
            <person name="Adriaenssens E.M."/>
            <person name="Foster-Nyarko E."/>
            <person name="Jarju S."/>
            <person name="Secka A."/>
            <person name="Antonio M."/>
            <person name="Oren A."/>
            <person name="Chaudhuri R.R."/>
            <person name="La Ragione R."/>
            <person name="Hildebrand F."/>
            <person name="Pallen M.J."/>
        </authorList>
    </citation>
    <scope>NUCLEOTIDE SEQUENCE</scope>
    <source>
        <strain evidence="3">ChiHecec2B26-12326</strain>
    </source>
</reference>
<reference evidence="3" key="2">
    <citation type="submission" date="2021-04" db="EMBL/GenBank/DDBJ databases">
        <authorList>
            <person name="Gilroy R."/>
        </authorList>
    </citation>
    <scope>NUCLEOTIDE SEQUENCE</scope>
    <source>
        <strain evidence="3">ChiHecec2B26-12326</strain>
    </source>
</reference>
<organism evidence="3 4">
    <name type="scientific">Candidatus Parabacteroides intestinigallinarum</name>
    <dbReference type="NCBI Taxonomy" id="2838722"/>
    <lineage>
        <taxon>Bacteria</taxon>
        <taxon>Pseudomonadati</taxon>
        <taxon>Bacteroidota</taxon>
        <taxon>Bacteroidia</taxon>
        <taxon>Bacteroidales</taxon>
        <taxon>Tannerellaceae</taxon>
        <taxon>Parabacteroides</taxon>
    </lineage>
</organism>
<dbReference type="Pfam" id="PF01569">
    <property type="entry name" value="PAP2"/>
    <property type="match status" value="1"/>
</dbReference>
<evidence type="ECO:0000259" key="2">
    <source>
        <dbReference type="Pfam" id="PF01569"/>
    </source>
</evidence>
<feature type="transmembrane region" description="Helical" evidence="1">
    <location>
        <begin position="181"/>
        <end position="204"/>
    </location>
</feature>
<name>A0A9D1XRJ6_9BACT</name>
<dbReference type="Proteomes" id="UP000823847">
    <property type="component" value="Unassembled WGS sequence"/>
</dbReference>